<dbReference type="Gene3D" id="1.20.120.10">
    <property type="entry name" value="Cytochrome c/b562"/>
    <property type="match status" value="1"/>
</dbReference>
<dbReference type="EMBL" id="SHAH01000011">
    <property type="protein sequence ID" value="RZO77838.1"/>
    <property type="molecule type" value="Genomic_DNA"/>
</dbReference>
<dbReference type="InterPro" id="IPR010980">
    <property type="entry name" value="Cyt_c/b562"/>
</dbReference>
<dbReference type="AlphaFoldDB" id="A0A520S5U5"/>
<proteinExistence type="predicted"/>
<name>A0A520S5U5_9GAMM</name>
<dbReference type="GO" id="GO:0020037">
    <property type="term" value="F:heme binding"/>
    <property type="evidence" value="ECO:0007669"/>
    <property type="project" value="InterPro"/>
</dbReference>
<evidence type="ECO:0000313" key="2">
    <source>
        <dbReference type="Proteomes" id="UP000320404"/>
    </source>
</evidence>
<organism evidence="1 2">
    <name type="scientific">OM182 bacterium</name>
    <dbReference type="NCBI Taxonomy" id="2510334"/>
    <lineage>
        <taxon>Bacteria</taxon>
        <taxon>Pseudomonadati</taxon>
        <taxon>Pseudomonadota</taxon>
        <taxon>Gammaproteobacteria</taxon>
        <taxon>OMG group</taxon>
        <taxon>OM182 clade</taxon>
    </lineage>
</organism>
<dbReference type="InterPro" id="IPR002321">
    <property type="entry name" value="Cyt_c_II"/>
</dbReference>
<accession>A0A520S5U5</accession>
<sequence>MPNQIISSRAAMTMGGTGVNDAMWVVQRSWRDYVEQMNTAGLLALSSSRASDQAQLARAGDALIVTCEGCHQQFKPSIPTEGYRKRH</sequence>
<gene>
    <name evidence="1" type="ORF">EVA69_01435</name>
</gene>
<protein>
    <recommendedName>
        <fullName evidence="3">Cytochrome c</fullName>
    </recommendedName>
</protein>
<dbReference type="Proteomes" id="UP000320404">
    <property type="component" value="Unassembled WGS sequence"/>
</dbReference>
<dbReference type="GO" id="GO:0009055">
    <property type="term" value="F:electron transfer activity"/>
    <property type="evidence" value="ECO:0007669"/>
    <property type="project" value="InterPro"/>
</dbReference>
<dbReference type="GO" id="GO:0022900">
    <property type="term" value="P:electron transport chain"/>
    <property type="evidence" value="ECO:0007669"/>
    <property type="project" value="InterPro"/>
</dbReference>
<dbReference type="SUPFAM" id="SSF47175">
    <property type="entry name" value="Cytochromes"/>
    <property type="match status" value="1"/>
</dbReference>
<comment type="caution">
    <text evidence="1">The sequence shown here is derived from an EMBL/GenBank/DDBJ whole genome shotgun (WGS) entry which is preliminary data.</text>
</comment>
<reference evidence="1 2" key="1">
    <citation type="submission" date="2019-02" db="EMBL/GenBank/DDBJ databases">
        <title>Prokaryotic population dynamics and viral predation in marine succession experiment using metagenomics: the confinement effect.</title>
        <authorList>
            <person name="Haro-Moreno J.M."/>
            <person name="Rodriguez-Valera F."/>
            <person name="Lopez-Perez M."/>
        </authorList>
    </citation>
    <scope>NUCLEOTIDE SEQUENCE [LARGE SCALE GENOMIC DNA]</scope>
    <source>
        <strain evidence="1">MED-G158</strain>
    </source>
</reference>
<evidence type="ECO:0000313" key="1">
    <source>
        <dbReference type="EMBL" id="RZO77838.1"/>
    </source>
</evidence>
<dbReference type="PROSITE" id="PS51009">
    <property type="entry name" value="CYTCII"/>
    <property type="match status" value="1"/>
</dbReference>
<evidence type="ECO:0008006" key="3">
    <source>
        <dbReference type="Google" id="ProtNLM"/>
    </source>
</evidence>
<dbReference type="GO" id="GO:0005506">
    <property type="term" value="F:iron ion binding"/>
    <property type="evidence" value="ECO:0007669"/>
    <property type="project" value="InterPro"/>
</dbReference>